<evidence type="ECO:0000256" key="8">
    <source>
        <dbReference type="RuleBase" id="RU004273"/>
    </source>
</evidence>
<evidence type="ECO:0000256" key="1">
    <source>
        <dbReference type="ARBA" id="ARBA00001936"/>
    </source>
</evidence>
<organism evidence="10">
    <name type="scientific">Gongylonema pulchrum</name>
    <dbReference type="NCBI Taxonomy" id="637853"/>
    <lineage>
        <taxon>Eukaryota</taxon>
        <taxon>Metazoa</taxon>
        <taxon>Ecdysozoa</taxon>
        <taxon>Nematoda</taxon>
        <taxon>Chromadorea</taxon>
        <taxon>Rhabditida</taxon>
        <taxon>Spirurina</taxon>
        <taxon>Spiruromorpha</taxon>
        <taxon>Spiruroidea</taxon>
        <taxon>Gongylonematidae</taxon>
        <taxon>Gongylonema</taxon>
    </lineage>
</organism>
<feature type="domain" description="Serine/threonine specific protein phosphatases" evidence="9">
    <location>
        <begin position="76"/>
        <end position="81"/>
    </location>
</feature>
<evidence type="ECO:0000256" key="7">
    <source>
        <dbReference type="ARBA" id="ARBA00048336"/>
    </source>
</evidence>
<accession>A0A183DJ56</accession>
<dbReference type="AlphaFoldDB" id="A0A183DJ56"/>
<dbReference type="InterPro" id="IPR006186">
    <property type="entry name" value="Ser/Thr-sp_prot-phosphatase"/>
</dbReference>
<dbReference type="GO" id="GO:0004722">
    <property type="term" value="F:protein serine/threonine phosphatase activity"/>
    <property type="evidence" value="ECO:0007669"/>
    <property type="project" value="UniProtKB-EC"/>
</dbReference>
<dbReference type="InterPro" id="IPR029052">
    <property type="entry name" value="Metallo-depent_PP-like"/>
</dbReference>
<dbReference type="PANTHER" id="PTHR11668:SF300">
    <property type="entry name" value="SERINE_THREONINE-PROTEIN PHOSPHATASE"/>
    <property type="match status" value="1"/>
</dbReference>
<dbReference type="GO" id="GO:0005634">
    <property type="term" value="C:nucleus"/>
    <property type="evidence" value="ECO:0007669"/>
    <property type="project" value="TreeGrafter"/>
</dbReference>
<comment type="cofactor">
    <cofactor evidence="1">
        <name>Mn(2+)</name>
        <dbReference type="ChEBI" id="CHEBI:29035"/>
    </cofactor>
</comment>
<dbReference type="EC" id="3.1.3.16" evidence="8"/>
<dbReference type="InterPro" id="IPR050341">
    <property type="entry name" value="PP1_catalytic_subunit"/>
</dbReference>
<evidence type="ECO:0000256" key="2">
    <source>
        <dbReference type="ARBA" id="ARBA00022723"/>
    </source>
</evidence>
<dbReference type="PRINTS" id="PR00114">
    <property type="entry name" value="STPHPHTASE"/>
</dbReference>
<evidence type="ECO:0000256" key="5">
    <source>
        <dbReference type="ARBA" id="ARBA00023211"/>
    </source>
</evidence>
<evidence type="ECO:0000259" key="9">
    <source>
        <dbReference type="PROSITE" id="PS00125"/>
    </source>
</evidence>
<protein>
    <recommendedName>
        <fullName evidence="8">Serine/threonine-protein phosphatase</fullName>
        <ecNumber evidence="8">3.1.3.16</ecNumber>
    </recommendedName>
</protein>
<dbReference type="Pfam" id="PF00149">
    <property type="entry name" value="Metallophos"/>
    <property type="match status" value="1"/>
</dbReference>
<comment type="similarity">
    <text evidence="8">Belongs to the PPP phosphatase family.</text>
</comment>
<name>A0A183DJ56_9BILA</name>
<evidence type="ECO:0000313" key="10">
    <source>
        <dbReference type="WBParaSite" id="GPUH_0000875701-mRNA-1"/>
    </source>
</evidence>
<dbReference type="SUPFAM" id="SSF56300">
    <property type="entry name" value="Metallo-dependent phosphatases"/>
    <property type="match status" value="1"/>
</dbReference>
<keyword evidence="4" id="KW-0904">Protein phosphatase</keyword>
<dbReference type="WBParaSite" id="GPUH_0000875701-mRNA-1">
    <property type="protein sequence ID" value="GPUH_0000875701-mRNA-1"/>
    <property type="gene ID" value="GPUH_0000875701"/>
</dbReference>
<dbReference type="PANTHER" id="PTHR11668">
    <property type="entry name" value="SERINE/THREONINE PROTEIN PHOSPHATASE"/>
    <property type="match status" value="1"/>
</dbReference>
<comment type="catalytic activity">
    <reaction evidence="7 8">
        <text>O-phospho-L-threonyl-[protein] + H2O = L-threonyl-[protein] + phosphate</text>
        <dbReference type="Rhea" id="RHEA:47004"/>
        <dbReference type="Rhea" id="RHEA-COMP:11060"/>
        <dbReference type="Rhea" id="RHEA-COMP:11605"/>
        <dbReference type="ChEBI" id="CHEBI:15377"/>
        <dbReference type="ChEBI" id="CHEBI:30013"/>
        <dbReference type="ChEBI" id="CHEBI:43474"/>
        <dbReference type="ChEBI" id="CHEBI:61977"/>
        <dbReference type="EC" id="3.1.3.16"/>
    </reaction>
</comment>
<dbReference type="GO" id="GO:0005737">
    <property type="term" value="C:cytoplasm"/>
    <property type="evidence" value="ECO:0007669"/>
    <property type="project" value="TreeGrafter"/>
</dbReference>
<dbReference type="PROSITE" id="PS00125">
    <property type="entry name" value="SER_THR_PHOSPHATASE"/>
    <property type="match status" value="1"/>
</dbReference>
<dbReference type="InterPro" id="IPR004843">
    <property type="entry name" value="Calcineurin-like_PHP"/>
</dbReference>
<comment type="catalytic activity">
    <reaction evidence="6">
        <text>O-phospho-L-seryl-[protein] + H2O = L-seryl-[protein] + phosphate</text>
        <dbReference type="Rhea" id="RHEA:20629"/>
        <dbReference type="Rhea" id="RHEA-COMP:9863"/>
        <dbReference type="Rhea" id="RHEA-COMP:11604"/>
        <dbReference type="ChEBI" id="CHEBI:15377"/>
        <dbReference type="ChEBI" id="CHEBI:29999"/>
        <dbReference type="ChEBI" id="CHEBI:43474"/>
        <dbReference type="ChEBI" id="CHEBI:83421"/>
        <dbReference type="EC" id="3.1.3.16"/>
    </reaction>
</comment>
<dbReference type="Gene3D" id="3.60.21.10">
    <property type="match status" value="1"/>
</dbReference>
<keyword evidence="3 8" id="KW-0378">Hydrolase</keyword>
<evidence type="ECO:0000256" key="3">
    <source>
        <dbReference type="ARBA" id="ARBA00022801"/>
    </source>
</evidence>
<keyword evidence="2" id="KW-0479">Metal-binding</keyword>
<dbReference type="SMART" id="SM00156">
    <property type="entry name" value="PP2Ac"/>
    <property type="match status" value="1"/>
</dbReference>
<reference evidence="10" key="1">
    <citation type="submission" date="2016-06" db="UniProtKB">
        <authorList>
            <consortium name="WormBaseParasite"/>
        </authorList>
    </citation>
    <scope>IDENTIFICATION</scope>
</reference>
<evidence type="ECO:0000256" key="4">
    <source>
        <dbReference type="ARBA" id="ARBA00022912"/>
    </source>
</evidence>
<evidence type="ECO:0000256" key="6">
    <source>
        <dbReference type="ARBA" id="ARBA00047761"/>
    </source>
</evidence>
<dbReference type="GO" id="GO:0046872">
    <property type="term" value="F:metal ion binding"/>
    <property type="evidence" value="ECO:0007669"/>
    <property type="project" value="UniProtKB-KW"/>
</dbReference>
<proteinExistence type="inferred from homology"/>
<sequence length="155" mass="18136">LQNEGTLLELSVPINICGDIHGQYVDLLRIFHQCGRPPYERFLFMGDYVDRGPNSLEVICLLLLLKVRFPAKIFLLRGNHECSMVNQTYGFLDECEERFKNGRVLWMKFQSMFNWLPFVALVSKRILCMHGGLSPKLMHLDNLRRLRRPIDPVED</sequence>
<keyword evidence="5" id="KW-0464">Manganese</keyword>